<name>A0A975NTB2_9BRAD</name>
<dbReference type="EMBL" id="CP076135">
    <property type="protein sequence ID" value="QWG20214.1"/>
    <property type="molecule type" value="Genomic_DNA"/>
</dbReference>
<accession>A0A975NTB2</accession>
<protein>
    <submittedName>
        <fullName evidence="2">DUF2798 domain-containing protein</fullName>
    </submittedName>
</protein>
<keyword evidence="1" id="KW-0472">Membrane</keyword>
<evidence type="ECO:0000313" key="2">
    <source>
        <dbReference type="EMBL" id="QWG20214.1"/>
    </source>
</evidence>
<reference evidence="2" key="1">
    <citation type="submission" date="2021-06" db="EMBL/GenBank/DDBJ databases">
        <title>Bradyrhizobium sp. S2-11-2 Genome sequencing.</title>
        <authorList>
            <person name="Jin L."/>
        </authorList>
    </citation>
    <scope>NUCLEOTIDE SEQUENCE</scope>
    <source>
        <strain evidence="2">S2-11-2</strain>
    </source>
</reference>
<keyword evidence="1" id="KW-0812">Transmembrane</keyword>
<dbReference type="KEGG" id="bsei:KMZ68_10470"/>
<gene>
    <name evidence="2" type="ORF">KMZ68_10470</name>
</gene>
<organism evidence="2 3">
    <name type="scientific">Bradyrhizobium sediminis</name>
    <dbReference type="NCBI Taxonomy" id="2840469"/>
    <lineage>
        <taxon>Bacteria</taxon>
        <taxon>Pseudomonadati</taxon>
        <taxon>Pseudomonadota</taxon>
        <taxon>Alphaproteobacteria</taxon>
        <taxon>Hyphomicrobiales</taxon>
        <taxon>Nitrobacteraceae</taxon>
        <taxon>Bradyrhizobium</taxon>
    </lineage>
</organism>
<evidence type="ECO:0000256" key="1">
    <source>
        <dbReference type="SAM" id="Phobius"/>
    </source>
</evidence>
<dbReference type="Proteomes" id="UP000680805">
    <property type="component" value="Chromosome"/>
</dbReference>
<dbReference type="Pfam" id="PF11391">
    <property type="entry name" value="DUF2798"/>
    <property type="match status" value="1"/>
</dbReference>
<proteinExistence type="predicted"/>
<keyword evidence="1" id="KW-1133">Transmembrane helix</keyword>
<evidence type="ECO:0000313" key="3">
    <source>
        <dbReference type="Proteomes" id="UP000680805"/>
    </source>
</evidence>
<feature type="transmembrane region" description="Helical" evidence="1">
    <location>
        <begin position="43"/>
        <end position="65"/>
    </location>
</feature>
<dbReference type="AlphaFoldDB" id="A0A975NTB2"/>
<dbReference type="InterPro" id="IPR021529">
    <property type="entry name" value="DUF2798"/>
</dbReference>
<dbReference type="RefSeq" id="WP_215615695.1">
    <property type="nucleotide sequence ID" value="NZ_CP076135.1"/>
</dbReference>
<sequence length="80" mass="8728">MPKIPRRYAHFLFGVIQSGLTAAVASAVASYEFLVDGDFVAHWLVSWLTSWALMVPIVLVAAPAIRWVSVSLTARDDGDP</sequence>